<feature type="compositionally biased region" description="Basic and acidic residues" evidence="1">
    <location>
        <begin position="39"/>
        <end position="66"/>
    </location>
</feature>
<reference evidence="2 3" key="1">
    <citation type="journal article" date="2010" name="Stand. Genomic Sci.">
        <title>Complete genome sequence of Geodermatophilus obscurus type strain (G-20).</title>
        <authorList>
            <person name="Ivanova N."/>
            <person name="Sikorski J."/>
            <person name="Jando M."/>
            <person name="Munk C."/>
            <person name="Lapidus A."/>
            <person name="Glavina Del Rio T."/>
            <person name="Copeland A."/>
            <person name="Tice H."/>
            <person name="Cheng J.-F."/>
            <person name="Lucas S."/>
            <person name="Chen F."/>
            <person name="Nolan M."/>
            <person name="Bruce D."/>
            <person name="Goodwin L."/>
            <person name="Pitluck S."/>
            <person name="Mavromatis K."/>
            <person name="Mikhailova N."/>
            <person name="Pati A."/>
            <person name="Chen A."/>
            <person name="Palaniappan K."/>
            <person name="Land M."/>
            <person name="Hauser L."/>
            <person name="Chang Y.-J."/>
            <person name="Jeffries C.D."/>
            <person name="Meincke L."/>
            <person name="Brettin T."/>
            <person name="Detter J.C."/>
            <person name="Detter J.C."/>
            <person name="Rohde M."/>
            <person name="Goeker M."/>
            <person name="Bristow J."/>
            <person name="Eisen J.A."/>
            <person name="Markowitz V."/>
            <person name="Hugenholtz P."/>
            <person name="Kyrpides N.C."/>
            <person name="Klenk H.-P."/>
        </authorList>
    </citation>
    <scope>NUCLEOTIDE SEQUENCE [LARGE SCALE GENOMIC DNA]</scope>
    <source>
        <strain evidence="3">ATCC 25078 / DSM 43160 / JCM 3152 / KCC A-0152 / KCTC 9177 / NBRC 13315 / NRRL B-3577 / G-20</strain>
    </source>
</reference>
<dbReference type="EMBL" id="CP001867">
    <property type="protein sequence ID" value="ADB75220.1"/>
    <property type="molecule type" value="Genomic_DNA"/>
</dbReference>
<proteinExistence type="predicted"/>
<feature type="region of interest" description="Disordered" evidence="1">
    <location>
        <begin position="171"/>
        <end position="252"/>
    </location>
</feature>
<name>D2S5E0_GEOOG</name>
<feature type="region of interest" description="Disordered" evidence="1">
    <location>
        <begin position="1"/>
        <end position="136"/>
    </location>
</feature>
<evidence type="ECO:0000256" key="1">
    <source>
        <dbReference type="SAM" id="MobiDB-lite"/>
    </source>
</evidence>
<dbReference type="KEGG" id="gob:Gobs_2559"/>
<gene>
    <name evidence="2" type="ordered locus">Gobs_2559</name>
</gene>
<dbReference type="HOGENOM" id="CLU_1101645_0_0_11"/>
<feature type="compositionally biased region" description="Pro residues" evidence="1">
    <location>
        <begin position="83"/>
        <end position="95"/>
    </location>
</feature>
<evidence type="ECO:0000313" key="3">
    <source>
        <dbReference type="Proteomes" id="UP000001382"/>
    </source>
</evidence>
<reference evidence="3" key="2">
    <citation type="submission" date="2010-01" db="EMBL/GenBank/DDBJ databases">
        <title>The complete genome of Geodermatophilus obscurus DSM 43160.</title>
        <authorList>
            <consortium name="US DOE Joint Genome Institute (JGI-PGF)"/>
            <person name="Lucas S."/>
            <person name="Copeland A."/>
            <person name="Lapidus A."/>
            <person name="Glavina del Rio T."/>
            <person name="Dalin E."/>
            <person name="Tice H."/>
            <person name="Bruce D."/>
            <person name="Goodwin L."/>
            <person name="Pitluck S."/>
            <person name="Kyrpides N."/>
            <person name="Mavromatis K."/>
            <person name="Ivanova N."/>
            <person name="Munk A.C."/>
            <person name="Brettin T."/>
            <person name="Detter J.C."/>
            <person name="Han C."/>
            <person name="Larimer F."/>
            <person name="Land M."/>
            <person name="Hauser L."/>
            <person name="Markowitz V."/>
            <person name="Cheng J.-F."/>
            <person name="Hugenholtz P."/>
            <person name="Woyke T."/>
            <person name="Wu D."/>
            <person name="Jando M."/>
            <person name="Schneider S."/>
            <person name="Klenk H.-P."/>
            <person name="Eisen J.A."/>
        </authorList>
    </citation>
    <scope>NUCLEOTIDE SEQUENCE [LARGE SCALE GENOMIC DNA]</scope>
    <source>
        <strain evidence="3">ATCC 25078 / DSM 43160 / JCM 3152 / KCC A-0152 / KCTC 9177 / NBRC 13315 / NRRL B-3577 / G-20</strain>
    </source>
</reference>
<keyword evidence="3" id="KW-1185">Reference proteome</keyword>
<dbReference type="AlphaFoldDB" id="D2S5E0"/>
<organism evidence="2 3">
    <name type="scientific">Geodermatophilus obscurus (strain ATCC 25078 / DSM 43160 / JCM 3152 / CCUG 61914 / KCC A-0152 / KCTC 9177 / NBRC 13315 / NRRL B-3577 / G-20)</name>
    <dbReference type="NCBI Taxonomy" id="526225"/>
    <lineage>
        <taxon>Bacteria</taxon>
        <taxon>Bacillati</taxon>
        <taxon>Actinomycetota</taxon>
        <taxon>Actinomycetes</taxon>
        <taxon>Geodermatophilales</taxon>
        <taxon>Geodermatophilaceae</taxon>
        <taxon>Geodermatophilus</taxon>
    </lineage>
</organism>
<protein>
    <submittedName>
        <fullName evidence="2">Uncharacterized protein</fullName>
    </submittedName>
</protein>
<feature type="compositionally biased region" description="Basic residues" evidence="1">
    <location>
        <begin position="200"/>
        <end position="211"/>
    </location>
</feature>
<dbReference type="Proteomes" id="UP000001382">
    <property type="component" value="Chromosome"/>
</dbReference>
<sequence>MSGLLRRQSVAGHVPEVDREIAAQGVGEGSPQGRRPRRAMAEDDRRPEPALSHATERPRHEYRRSSELIPAAALSLSRRPRSDPPPATPSRPGPCPGLRRAGSGHQDGSGPVQHRANGRSSQPTHQAAADAQPDEDVAGLAGDVLVAVRPACSGRFPTCVTAARWSTRLPRRPLSGWRPLDSGRSARHRRNGARTSPRGSGRRRPAARRRCPDRGAAARSGWPAAPVSCRGAPPTPRQGRGGGGGADAPPPH</sequence>
<accession>D2S5E0</accession>
<evidence type="ECO:0000313" key="2">
    <source>
        <dbReference type="EMBL" id="ADB75220.1"/>
    </source>
</evidence>